<dbReference type="Gene3D" id="1.10.1740.10">
    <property type="match status" value="1"/>
</dbReference>
<evidence type="ECO:0000313" key="1">
    <source>
        <dbReference type="EMBL" id="GAG42526.1"/>
    </source>
</evidence>
<gene>
    <name evidence="1" type="ORF">S01H1_83021</name>
</gene>
<organism evidence="1">
    <name type="scientific">marine sediment metagenome</name>
    <dbReference type="NCBI Taxonomy" id="412755"/>
    <lineage>
        <taxon>unclassified sequences</taxon>
        <taxon>metagenomes</taxon>
        <taxon>ecological metagenomes</taxon>
    </lineage>
</organism>
<dbReference type="GO" id="GO:0003700">
    <property type="term" value="F:DNA-binding transcription factor activity"/>
    <property type="evidence" value="ECO:0007669"/>
    <property type="project" value="InterPro"/>
</dbReference>
<dbReference type="AlphaFoldDB" id="X0Z1L4"/>
<dbReference type="GO" id="GO:0006352">
    <property type="term" value="P:DNA-templated transcription initiation"/>
    <property type="evidence" value="ECO:0007669"/>
    <property type="project" value="InterPro"/>
</dbReference>
<dbReference type="InterPro" id="IPR013325">
    <property type="entry name" value="RNA_pol_sigma_r2"/>
</dbReference>
<proteinExistence type="predicted"/>
<sequence length="62" mass="7043">MSRPSQSDSLLIQRIRSGESEAWNELIGRFEGRLLAFVKSRTRSTAAAEDVVQETFKGEFRP</sequence>
<protein>
    <recommendedName>
        <fullName evidence="2">RNA polymerase sigma-70 region 2 domain-containing protein</fullName>
    </recommendedName>
</protein>
<dbReference type="EMBL" id="BARS01056356">
    <property type="protein sequence ID" value="GAG42526.1"/>
    <property type="molecule type" value="Genomic_DNA"/>
</dbReference>
<accession>X0Z1L4</accession>
<comment type="caution">
    <text evidence="1">The sequence shown here is derived from an EMBL/GenBank/DDBJ whole genome shotgun (WGS) entry which is preliminary data.</text>
</comment>
<name>X0Z1L4_9ZZZZ</name>
<dbReference type="SUPFAM" id="SSF88946">
    <property type="entry name" value="Sigma2 domain of RNA polymerase sigma factors"/>
    <property type="match status" value="1"/>
</dbReference>
<evidence type="ECO:0008006" key="2">
    <source>
        <dbReference type="Google" id="ProtNLM"/>
    </source>
</evidence>
<feature type="non-terminal residue" evidence="1">
    <location>
        <position position="62"/>
    </location>
</feature>
<reference evidence="1" key="1">
    <citation type="journal article" date="2014" name="Front. Microbiol.">
        <title>High frequency of phylogenetically diverse reductive dehalogenase-homologous genes in deep subseafloor sedimentary metagenomes.</title>
        <authorList>
            <person name="Kawai M."/>
            <person name="Futagami T."/>
            <person name="Toyoda A."/>
            <person name="Takaki Y."/>
            <person name="Nishi S."/>
            <person name="Hori S."/>
            <person name="Arai W."/>
            <person name="Tsubouchi T."/>
            <person name="Morono Y."/>
            <person name="Uchiyama I."/>
            <person name="Ito T."/>
            <person name="Fujiyama A."/>
            <person name="Inagaki F."/>
            <person name="Takami H."/>
        </authorList>
    </citation>
    <scope>NUCLEOTIDE SEQUENCE</scope>
    <source>
        <strain evidence="1">Expedition CK06-06</strain>
    </source>
</reference>